<dbReference type="Proteomes" id="UP000030700">
    <property type="component" value="Unassembled WGS sequence"/>
</dbReference>
<dbReference type="InterPro" id="IPR036097">
    <property type="entry name" value="HisK_dim/P_sf"/>
</dbReference>
<dbReference type="SUPFAM" id="SSF55874">
    <property type="entry name" value="ATPase domain of HSP90 chaperone/DNA topoisomerase II/histidine kinase"/>
    <property type="match status" value="1"/>
</dbReference>
<keyword evidence="10" id="KW-1133">Transmembrane helix</keyword>
<proteinExistence type="predicted"/>
<dbReference type="EC" id="2.7.13.3" evidence="3"/>
<dbReference type="CDD" id="cd17546">
    <property type="entry name" value="REC_hyHK_CKI1_RcsC-like"/>
    <property type="match status" value="1"/>
</dbReference>
<evidence type="ECO:0000256" key="3">
    <source>
        <dbReference type="ARBA" id="ARBA00012438"/>
    </source>
</evidence>
<evidence type="ECO:0000259" key="14">
    <source>
        <dbReference type="PROSITE" id="PS50109"/>
    </source>
</evidence>
<keyword evidence="17" id="KW-1185">Reference proteome</keyword>
<dbReference type="Pfam" id="PF00512">
    <property type="entry name" value="HisKA"/>
    <property type="match status" value="1"/>
</dbReference>
<feature type="domain" description="Response regulatory" evidence="15">
    <location>
        <begin position="437"/>
        <end position="553"/>
    </location>
</feature>
<feature type="modified residue" description="4-aspartylphosphate" evidence="12">
    <location>
        <position position="63"/>
    </location>
</feature>
<evidence type="ECO:0000256" key="7">
    <source>
        <dbReference type="ARBA" id="ARBA00022741"/>
    </source>
</evidence>
<evidence type="ECO:0000259" key="15">
    <source>
        <dbReference type="PROSITE" id="PS50110"/>
    </source>
</evidence>
<evidence type="ECO:0000256" key="1">
    <source>
        <dbReference type="ARBA" id="ARBA00000085"/>
    </source>
</evidence>
<accession>A0A0S6VVK6</accession>
<name>A0A0S6VVK6_9BACT</name>
<dbReference type="FunFam" id="3.30.565.10:FF:000010">
    <property type="entry name" value="Sensor histidine kinase RcsC"/>
    <property type="match status" value="1"/>
</dbReference>
<dbReference type="InterPro" id="IPR036890">
    <property type="entry name" value="HATPase_C_sf"/>
</dbReference>
<dbReference type="InterPro" id="IPR001789">
    <property type="entry name" value="Sig_transdc_resp-reg_receiver"/>
</dbReference>
<dbReference type="CDD" id="cd16922">
    <property type="entry name" value="HATPase_EvgS-ArcB-TorS-like"/>
    <property type="match status" value="1"/>
</dbReference>
<evidence type="ECO:0000256" key="10">
    <source>
        <dbReference type="ARBA" id="ARBA00022989"/>
    </source>
</evidence>
<dbReference type="FunFam" id="1.10.287.130:FF:000004">
    <property type="entry name" value="Ethylene receptor 1"/>
    <property type="match status" value="1"/>
</dbReference>
<dbReference type="Gene3D" id="3.40.50.2300">
    <property type="match status" value="2"/>
</dbReference>
<evidence type="ECO:0000256" key="11">
    <source>
        <dbReference type="ARBA" id="ARBA00023136"/>
    </source>
</evidence>
<evidence type="ECO:0000256" key="5">
    <source>
        <dbReference type="ARBA" id="ARBA00022679"/>
    </source>
</evidence>
<dbReference type="Gene3D" id="1.10.287.130">
    <property type="match status" value="1"/>
</dbReference>
<gene>
    <name evidence="16" type="ORF">U14_00945</name>
</gene>
<organism evidence="16 17">
    <name type="scientific">Candidatus Moduliflexus flocculans</name>
    <dbReference type="NCBI Taxonomy" id="1499966"/>
    <lineage>
        <taxon>Bacteria</taxon>
        <taxon>Candidatus Moduliflexota</taxon>
        <taxon>Candidatus Moduliflexia</taxon>
        <taxon>Candidatus Moduliflexales</taxon>
        <taxon>Candidatus Moduliflexaceae</taxon>
    </lineage>
</organism>
<dbReference type="EMBL" id="DF820455">
    <property type="protein sequence ID" value="GAK49721.1"/>
    <property type="molecule type" value="Genomic_DNA"/>
</dbReference>
<dbReference type="PROSITE" id="PS50109">
    <property type="entry name" value="HIS_KIN"/>
    <property type="match status" value="1"/>
</dbReference>
<evidence type="ECO:0000256" key="2">
    <source>
        <dbReference type="ARBA" id="ARBA00004370"/>
    </source>
</evidence>
<evidence type="ECO:0000256" key="9">
    <source>
        <dbReference type="ARBA" id="ARBA00022840"/>
    </source>
</evidence>
<dbReference type="PANTHER" id="PTHR43047:SF72">
    <property type="entry name" value="OSMOSENSING HISTIDINE PROTEIN KINASE SLN1"/>
    <property type="match status" value="1"/>
</dbReference>
<dbReference type="PROSITE" id="PS50110">
    <property type="entry name" value="RESPONSE_REGULATORY"/>
    <property type="match status" value="2"/>
</dbReference>
<feature type="domain" description="Response regulatory" evidence="15">
    <location>
        <begin position="6"/>
        <end position="129"/>
    </location>
</feature>
<dbReference type="PANTHER" id="PTHR43047">
    <property type="entry name" value="TWO-COMPONENT HISTIDINE PROTEIN KINASE"/>
    <property type="match status" value="1"/>
</dbReference>
<evidence type="ECO:0000313" key="16">
    <source>
        <dbReference type="EMBL" id="GAK49721.1"/>
    </source>
</evidence>
<evidence type="ECO:0000256" key="6">
    <source>
        <dbReference type="ARBA" id="ARBA00022692"/>
    </source>
</evidence>
<dbReference type="SMART" id="SM00387">
    <property type="entry name" value="HATPase_c"/>
    <property type="match status" value="1"/>
</dbReference>
<keyword evidence="9" id="KW-0067">ATP-binding</keyword>
<comment type="catalytic activity">
    <reaction evidence="1">
        <text>ATP + protein L-histidine = ADP + protein N-phospho-L-histidine.</text>
        <dbReference type="EC" id="2.7.13.3"/>
    </reaction>
</comment>
<dbReference type="InterPro" id="IPR011006">
    <property type="entry name" value="CheY-like_superfamily"/>
</dbReference>
<keyword evidence="8 16" id="KW-0418">Kinase</keyword>
<dbReference type="InterPro" id="IPR003594">
    <property type="entry name" value="HATPase_dom"/>
</dbReference>
<feature type="coiled-coil region" evidence="13">
    <location>
        <begin position="138"/>
        <end position="183"/>
    </location>
</feature>
<keyword evidence="5" id="KW-0808">Transferase</keyword>
<dbReference type="SMART" id="SM00448">
    <property type="entry name" value="REC"/>
    <property type="match status" value="2"/>
</dbReference>
<evidence type="ECO:0000313" key="17">
    <source>
        <dbReference type="Proteomes" id="UP000030700"/>
    </source>
</evidence>
<dbReference type="InterPro" id="IPR005467">
    <property type="entry name" value="His_kinase_dom"/>
</dbReference>
<keyword evidence="13" id="KW-0175">Coiled coil</keyword>
<keyword evidence="11" id="KW-0472">Membrane</keyword>
<dbReference type="AlphaFoldDB" id="A0A0S6VVK6"/>
<dbReference type="GO" id="GO:0000155">
    <property type="term" value="F:phosphorelay sensor kinase activity"/>
    <property type="evidence" value="ECO:0007669"/>
    <property type="project" value="InterPro"/>
</dbReference>
<dbReference type="CDD" id="cd00082">
    <property type="entry name" value="HisKA"/>
    <property type="match status" value="1"/>
</dbReference>
<evidence type="ECO:0000256" key="4">
    <source>
        <dbReference type="ARBA" id="ARBA00022553"/>
    </source>
</evidence>
<keyword evidence="4 12" id="KW-0597">Phosphoprotein</keyword>
<dbReference type="STRING" id="1499966.U14_00945"/>
<protein>
    <recommendedName>
        <fullName evidence="3">histidine kinase</fullName>
        <ecNumber evidence="3">2.7.13.3</ecNumber>
    </recommendedName>
</protein>
<dbReference type="PRINTS" id="PR00344">
    <property type="entry name" value="BCTRLSENSOR"/>
</dbReference>
<dbReference type="InterPro" id="IPR003661">
    <property type="entry name" value="HisK_dim/P_dom"/>
</dbReference>
<evidence type="ECO:0000256" key="13">
    <source>
        <dbReference type="SAM" id="Coils"/>
    </source>
</evidence>
<dbReference type="Pfam" id="PF02518">
    <property type="entry name" value="HATPase_c"/>
    <property type="match status" value="1"/>
</dbReference>
<evidence type="ECO:0000256" key="8">
    <source>
        <dbReference type="ARBA" id="ARBA00022777"/>
    </source>
</evidence>
<feature type="domain" description="Histidine kinase" evidence="14">
    <location>
        <begin position="190"/>
        <end position="410"/>
    </location>
</feature>
<feature type="modified residue" description="4-aspartylphosphate" evidence="12">
    <location>
        <position position="486"/>
    </location>
</feature>
<dbReference type="SMART" id="SM00388">
    <property type="entry name" value="HisKA"/>
    <property type="match status" value="1"/>
</dbReference>
<dbReference type="GO" id="GO:0005886">
    <property type="term" value="C:plasma membrane"/>
    <property type="evidence" value="ECO:0007669"/>
    <property type="project" value="TreeGrafter"/>
</dbReference>
<keyword evidence="6" id="KW-0812">Transmembrane</keyword>
<keyword evidence="7" id="KW-0547">Nucleotide-binding</keyword>
<dbReference type="Gene3D" id="3.30.565.10">
    <property type="entry name" value="Histidine kinase-like ATPase, C-terminal domain"/>
    <property type="match status" value="1"/>
</dbReference>
<dbReference type="Pfam" id="PF00072">
    <property type="entry name" value="Response_reg"/>
    <property type="match status" value="2"/>
</dbReference>
<dbReference type="InterPro" id="IPR004358">
    <property type="entry name" value="Sig_transdc_His_kin-like_C"/>
</dbReference>
<dbReference type="HOGENOM" id="CLU_000445_114_15_0"/>
<sequence length="643" mass="73117">MNMRLAILCVDDEMIILDTLKRELLRAFGTEYLVEICQTSDDAFETVRALTADAYDIAVAIVDYILPEMKGDEILRTIHERVPRARTIMLTGQATPEGIGNAVNTANLYRFIAKPWNSADLVMTVKEAVHSYTQEIEVERLHRELEAYAQSLEEKVAERTEALRETFKELEQAKNAAEAANRAKSVFLANMTHELRTPLHAILGFSQILTRNRFFDAEGLDSARIINRSGEHLLTLINDVLDMSKIEAGYMTVQQQNIDLPNVIGEIIELFQVRAKEKRLTLRVELARDLPRYVRIDSGKLRQIIMNLLNNAIKFTTVGSVTVSVCCVRRDFTLWLIFTVEDTGSGISPEELDNLFIPFHQTHDGKLIQGGTGLGLSISRKFAEMMSGTISVQSELGVGTRLTVELPIELATTADMSTRTIDPRNIIGLAPGQPRYRMLAVDDRETNRQLIVKLLRPLGFEMREACNGQEAYSIWRTWQPHLIWMDMRMPLMDGYEATRQIKSTEQGKQTIIIGMTANSYIEGQPDILTVGCDDVLYKPFQNAQIFDIVARYLNVEYLYEDPAPEPPRYCEEDLPKEFAKLPDKLLEALKYAINITDMQNTALLIEEVRQHNAMLAETLAYLTEQFEYPRIAECIEQAQRPSR</sequence>
<dbReference type="SUPFAM" id="SSF47384">
    <property type="entry name" value="Homodimeric domain of signal transducing histidine kinase"/>
    <property type="match status" value="1"/>
</dbReference>
<comment type="subcellular location">
    <subcellularLocation>
        <location evidence="2">Membrane</location>
    </subcellularLocation>
</comment>
<evidence type="ECO:0000256" key="12">
    <source>
        <dbReference type="PROSITE-ProRule" id="PRU00169"/>
    </source>
</evidence>
<dbReference type="SUPFAM" id="SSF52172">
    <property type="entry name" value="CheY-like"/>
    <property type="match status" value="2"/>
</dbReference>
<dbReference type="GO" id="GO:0009927">
    <property type="term" value="F:histidine phosphotransfer kinase activity"/>
    <property type="evidence" value="ECO:0007669"/>
    <property type="project" value="TreeGrafter"/>
</dbReference>
<dbReference type="GO" id="GO:0005524">
    <property type="term" value="F:ATP binding"/>
    <property type="evidence" value="ECO:0007669"/>
    <property type="project" value="UniProtKB-KW"/>
</dbReference>
<reference evidence="16 17" key="1">
    <citation type="journal article" date="2015" name="PeerJ">
        <title>First genomic representation of candidate bacterial phylum KSB3 points to enhanced environmental sensing as a trigger of wastewater bulking.</title>
        <authorList>
            <person name="Sekiguchi Y."/>
            <person name="Ohashi A."/>
            <person name="Parks D.H."/>
            <person name="Yamauchi T."/>
            <person name="Tyson G.W."/>
            <person name="Hugenholtz P."/>
        </authorList>
    </citation>
    <scope>NUCLEOTIDE SEQUENCE [LARGE SCALE GENOMIC DNA]</scope>
</reference>